<keyword evidence="3" id="KW-1185">Reference proteome</keyword>
<dbReference type="RefSeq" id="WP_151865098.1">
    <property type="nucleotide sequence ID" value="NZ_WBZB01000013.1"/>
</dbReference>
<feature type="transmembrane region" description="Helical" evidence="1">
    <location>
        <begin position="6"/>
        <end position="30"/>
    </location>
</feature>
<dbReference type="Proteomes" id="UP000465601">
    <property type="component" value="Unassembled WGS sequence"/>
</dbReference>
<dbReference type="AlphaFoldDB" id="A0A833HPX0"/>
<name>A0A833HPX0_9FIRM</name>
<evidence type="ECO:0000313" key="3">
    <source>
        <dbReference type="Proteomes" id="UP000465601"/>
    </source>
</evidence>
<proteinExistence type="predicted"/>
<evidence type="ECO:0008006" key="4">
    <source>
        <dbReference type="Google" id="ProtNLM"/>
    </source>
</evidence>
<evidence type="ECO:0000256" key="1">
    <source>
        <dbReference type="SAM" id="Phobius"/>
    </source>
</evidence>
<comment type="caution">
    <text evidence="2">The sequence shown here is derived from an EMBL/GenBank/DDBJ whole genome shotgun (WGS) entry which is preliminary data.</text>
</comment>
<keyword evidence="1" id="KW-0472">Membrane</keyword>
<reference evidence="2 3" key="1">
    <citation type="submission" date="2019-10" db="EMBL/GenBank/DDBJ databases">
        <title>Alkaliphilus serpentinus sp. nov. and Alkaliphilus pronyensis sp. nov., two novel anaerobic alkaliphilic species isolated from the serpentinized-hosted hydrothermal field of the Prony Bay (New Caledonia).</title>
        <authorList>
            <person name="Postec A."/>
        </authorList>
    </citation>
    <scope>NUCLEOTIDE SEQUENCE [LARGE SCALE GENOMIC DNA]</scope>
    <source>
        <strain evidence="2 3">LacT</strain>
    </source>
</reference>
<dbReference type="EMBL" id="WBZB01000013">
    <property type="protein sequence ID" value="KAB3531372.1"/>
    <property type="molecule type" value="Genomic_DNA"/>
</dbReference>
<keyword evidence="1" id="KW-1133">Transmembrane helix</keyword>
<gene>
    <name evidence="2" type="ORF">F8153_04115</name>
</gene>
<evidence type="ECO:0000313" key="2">
    <source>
        <dbReference type="EMBL" id="KAB3531372.1"/>
    </source>
</evidence>
<sequence>MLKQMVTMLSLLAVMAVVIFLAYITTIYVAKRTGGYFKNPSGRIIERFTLGYQLSITIVEIYNKVYILAIFNKNLQVIDIIPKEDWQKSKDEILMNQLEKINDQSPFSHLKGRFQGSFINTLLNKTKYSSKNEGDKND</sequence>
<dbReference type="OrthoDB" id="1957692at2"/>
<accession>A0A833HPX0</accession>
<protein>
    <recommendedName>
        <fullName evidence="4">Flagellar protein FliO/FliZ</fullName>
    </recommendedName>
</protein>
<organism evidence="2 3">
    <name type="scientific">Alkaliphilus serpentinus</name>
    <dbReference type="NCBI Taxonomy" id="1482731"/>
    <lineage>
        <taxon>Bacteria</taxon>
        <taxon>Bacillati</taxon>
        <taxon>Bacillota</taxon>
        <taxon>Clostridia</taxon>
        <taxon>Peptostreptococcales</taxon>
        <taxon>Natronincolaceae</taxon>
        <taxon>Alkaliphilus</taxon>
    </lineage>
</organism>
<keyword evidence="1" id="KW-0812">Transmembrane</keyword>